<keyword evidence="5" id="KW-0808">Transferase</keyword>
<evidence type="ECO:0000256" key="4">
    <source>
        <dbReference type="ARBA" id="ARBA00022553"/>
    </source>
</evidence>
<reference evidence="17" key="1">
    <citation type="submission" date="2024-01" db="EMBL/GenBank/DDBJ databases">
        <title>Bank of Algae and Cyanobacteria of the Azores (BACA) strain genomes.</title>
        <authorList>
            <person name="Luz R."/>
            <person name="Cordeiro R."/>
            <person name="Fonseca A."/>
            <person name="Goncalves V."/>
        </authorList>
    </citation>
    <scope>NUCLEOTIDE SEQUENCE</scope>
    <source>
        <strain evidence="17">BACA0141</strain>
    </source>
</reference>
<dbReference type="SMART" id="SM00091">
    <property type="entry name" value="PAS"/>
    <property type="match status" value="9"/>
</dbReference>
<dbReference type="SUPFAM" id="SSF55874">
    <property type="entry name" value="ATPase domain of HSP90 chaperone/DNA topoisomerase II/histidine kinase"/>
    <property type="match status" value="1"/>
</dbReference>
<feature type="domain" description="PAC" evidence="15">
    <location>
        <begin position="925"/>
        <end position="977"/>
    </location>
</feature>
<dbReference type="CDD" id="cd00130">
    <property type="entry name" value="PAS"/>
    <property type="match status" value="7"/>
</dbReference>
<dbReference type="SUPFAM" id="SSF47384">
    <property type="entry name" value="Homodimeric domain of signal transducing histidine kinase"/>
    <property type="match status" value="1"/>
</dbReference>
<dbReference type="Gene3D" id="3.30.450.40">
    <property type="match status" value="1"/>
</dbReference>
<dbReference type="SMART" id="SM00086">
    <property type="entry name" value="PAC"/>
    <property type="match status" value="7"/>
</dbReference>
<keyword evidence="11" id="KW-0175">Coiled coil</keyword>
<dbReference type="PROSITE" id="PS51371">
    <property type="entry name" value="CBS"/>
    <property type="match status" value="1"/>
</dbReference>
<dbReference type="GO" id="GO:0000155">
    <property type="term" value="F:phosphorelay sensor kinase activity"/>
    <property type="evidence" value="ECO:0007669"/>
    <property type="project" value="InterPro"/>
</dbReference>
<dbReference type="InterPro" id="IPR013656">
    <property type="entry name" value="PAS_4"/>
</dbReference>
<dbReference type="CDD" id="cd17546">
    <property type="entry name" value="REC_hyHK_CKI1_RcsC-like"/>
    <property type="match status" value="1"/>
</dbReference>
<dbReference type="InterPro" id="IPR052162">
    <property type="entry name" value="Sensor_kinase/Photoreceptor"/>
</dbReference>
<dbReference type="SMART" id="SM00065">
    <property type="entry name" value="GAF"/>
    <property type="match status" value="1"/>
</dbReference>
<dbReference type="SMART" id="SM00116">
    <property type="entry name" value="CBS"/>
    <property type="match status" value="2"/>
</dbReference>
<comment type="similarity">
    <text evidence="2">In the N-terminal section; belongs to the phytochrome family.</text>
</comment>
<dbReference type="InterPro" id="IPR036890">
    <property type="entry name" value="HATPase_C_sf"/>
</dbReference>
<sequence length="1900" mass="215041">MKTTAIPLTQIDLQTAIARTPFVVAPDVALQEIIESQPDRLNGLALVVENEQVVGILTERDLLCLIVRLNAQQRSLDTIAVREVMTSPVLTMREADFTDFFGAINLMQQHRIQHLPIVDAQDRLVGLVTHESLIEAIDQLELSKLAKVSDSHDLAGDVENLNESRDREPPESLLRKYERVFSATNDGIALVDRNYVYQLVNHIYVHRHGKTAEEMLGCTIADLHGETIFQNKIRPLVDRCFTGEPQQCQTWFDYKNGGRQFIRATFHPYFELDGTLTGVVITTHNLTAIKQAETTLQNLIEGTATTTGEDFFPALVKHLTKALNVPYALVSELADDELHTLAFWANDTLQPNFSYAFAKTPCERTLQDGKFYCESLVQEQFPDALNLVELQAQSYLGIVLNDIHGNAIGNLCILSKQPIQNLQQAENILRVFAARAAAELERERSTQALEASNQELERKVEKRTTALQASEERWQLVLKGTNDGIWDWDLRTNKIFYSDRWKQMRGFNSDEIGDTPEECLSRVHPDDYDRMMMAVDDHFAGRTEFFEVEYRVRCKDASYRWILDRGKALRDRAGQPIRMSGSETDITERKRAEQALQESESRYATLANAAPVAIFRFDAPLNCTYVSDRWSEMTGRPVESALGRGWIEALHPDDRDRLVACWSGDYERVKPGDRILEHGEGRHLRPDGSINWFYVQVAPEIDTNGCAVGFIGTLTDITERKQAEARLGELNAALQNAVDGISRLDNDGCYLSVNPAYANLCGFTPQEMIGMPWSQTVHPDDIALLEAAYQEMLDTNKVEVEARGIRKDGSVFYKQVNMISAYDEVGNFTGHHCFMKDISDRKAIEAALADSESKFRRLVEGANDLIWSADKEGMLTYLSPQFKTLFGWEPSEWIGKSLIDLLHPDDRKLVATTHREDIESGKKSINPEFRHRHRDGRYIWMRASATPIINSQGEAIGAQGILSDVSDRKQIEIELAESEAKFRRLVEGGNDLIWSSDRNALFNYLSPQFKTLFGFEPDEWIGRSCIDLVHPEDFELKFGEYLETVRSGQKYNNLEFRHRHHDGRYIWVSVNTTPILDSEGIAIGAQGILTNISARKQIEAQLQTANEQLMQFYAELARTVANLQRSNALLIAQQEASFDGILVIDENRQVVGYNQRLLSLWNVPETLLIDGDDRQLVPFALQQLTHPNEFVEKVEYLYEHPQEVSRDEISLLDGRTFDRYSSPIHSADEYYGRIWFFRDISDRKQAELALQQELLRRDAIFNASSDGIHILDLEGNLIEFNDRFAQMLGYTSAEMTGFNVTDWDAQWTREELSEILKDNSLNESTFETLHRRRDGSIFPVEISRRAMEWQDELVLVNISRDISERKRLEADRKLAEEALQASEAELRGLFVGMDDVVFVVDRTGTYLKIAPTNPAKLYRPPDILLGRKIQDLFSPEQANQFLSTIWQTLETQQTQECEYTLAIQDTEYWFGARCSPLTSESVIWVARDISDRKEYEQRLEQTNAELIRATRLKDEFLANMSHELRTPLNAILGLSEALQEQIFGSINERQLKSLKTIERSGNHLLELITDILDVAKIESGQFNLDCASVAVANLCQSSLTFIKQQALKKGIQLETKLPPDLPHLYVDERRIRQVLINLLNNAVKFTPEGGRITLEVTHKRQTENSPLTEGEGLGERSFLRIAIGDTGIGIAPEHIDKLFQPFIQIDSALNRKYEGTGLGLALVKRIVELHGGEVELTSQVGVGSCFTIELPCTTATSIPEIEPPPDSDAVTIPLKQETSPPILLAEDNEANVNTIVDYLEAMGYRVIVAKNGHEAIALAQAEHPALILMDIQMPEMDGLEAMQQIRRDSSLANVPIVALTALAMAEDRDRCLAAGANDYIAKPIKLKQLVVTMQQLLAVT</sequence>
<name>A0AAW9Q135_9CYAN</name>
<dbReference type="Pfam" id="PF02518">
    <property type="entry name" value="HATPase_c"/>
    <property type="match status" value="1"/>
</dbReference>
<dbReference type="InterPro" id="IPR036097">
    <property type="entry name" value="HisK_dim/P_sf"/>
</dbReference>
<comment type="catalytic activity">
    <reaction evidence="1">
        <text>ATP + protein L-histidine = ADP + protein N-phospho-L-histidine.</text>
        <dbReference type="EC" id="2.7.13.3"/>
    </reaction>
</comment>
<evidence type="ECO:0000259" key="14">
    <source>
        <dbReference type="PROSITE" id="PS50112"/>
    </source>
</evidence>
<feature type="domain" description="Histidine kinase" evidence="12">
    <location>
        <begin position="1519"/>
        <end position="1754"/>
    </location>
</feature>
<organism evidence="17 18">
    <name type="scientific">Tumidithrix elongata BACA0141</name>
    <dbReference type="NCBI Taxonomy" id="2716417"/>
    <lineage>
        <taxon>Bacteria</taxon>
        <taxon>Bacillati</taxon>
        <taxon>Cyanobacteriota</taxon>
        <taxon>Cyanophyceae</taxon>
        <taxon>Pseudanabaenales</taxon>
        <taxon>Pseudanabaenaceae</taxon>
        <taxon>Tumidithrix</taxon>
        <taxon>Tumidithrix elongata</taxon>
    </lineage>
</organism>
<dbReference type="RefSeq" id="WP_330482758.1">
    <property type="nucleotide sequence ID" value="NZ_JAZBJZ010000016.1"/>
</dbReference>
<dbReference type="PROSITE" id="PS50110">
    <property type="entry name" value="RESPONSE_REGULATORY"/>
    <property type="match status" value="1"/>
</dbReference>
<dbReference type="InterPro" id="IPR029016">
    <property type="entry name" value="GAF-like_dom_sf"/>
</dbReference>
<feature type="domain" description="PAS" evidence="14">
    <location>
        <begin position="978"/>
        <end position="1033"/>
    </location>
</feature>
<dbReference type="SUPFAM" id="SSF55781">
    <property type="entry name" value="GAF domain-like"/>
    <property type="match status" value="1"/>
</dbReference>
<dbReference type="InterPro" id="IPR000644">
    <property type="entry name" value="CBS_dom"/>
</dbReference>
<dbReference type="InterPro" id="IPR000700">
    <property type="entry name" value="PAS-assoc_C"/>
</dbReference>
<evidence type="ECO:0000256" key="1">
    <source>
        <dbReference type="ARBA" id="ARBA00000085"/>
    </source>
</evidence>
<dbReference type="Gene3D" id="3.30.450.20">
    <property type="entry name" value="PAS domain"/>
    <property type="match status" value="9"/>
</dbReference>
<accession>A0AAW9Q135</accession>
<feature type="domain" description="PAC" evidence="15">
    <location>
        <begin position="677"/>
        <end position="729"/>
    </location>
</feature>
<feature type="domain" description="CBS" evidence="16">
    <location>
        <begin position="85"/>
        <end position="145"/>
    </location>
</feature>
<dbReference type="PANTHER" id="PTHR43304:SF1">
    <property type="entry name" value="PAC DOMAIN-CONTAINING PROTEIN"/>
    <property type="match status" value="1"/>
</dbReference>
<feature type="coiled-coil region" evidence="11">
    <location>
        <begin position="1485"/>
        <end position="1512"/>
    </location>
</feature>
<dbReference type="InterPro" id="IPR035965">
    <property type="entry name" value="PAS-like_dom_sf"/>
</dbReference>
<dbReference type="Pfam" id="PF00072">
    <property type="entry name" value="Response_reg"/>
    <property type="match status" value="1"/>
</dbReference>
<dbReference type="Gene3D" id="3.30.565.10">
    <property type="entry name" value="Histidine kinase-like ATPase, C-terminal domain"/>
    <property type="match status" value="1"/>
</dbReference>
<evidence type="ECO:0000256" key="11">
    <source>
        <dbReference type="SAM" id="Coils"/>
    </source>
</evidence>
<dbReference type="PROSITE" id="PS50112">
    <property type="entry name" value="PAS"/>
    <property type="match status" value="7"/>
</dbReference>
<dbReference type="Gene3D" id="3.10.580.10">
    <property type="entry name" value="CBS-domain"/>
    <property type="match status" value="1"/>
</dbReference>
<feature type="domain" description="PAS" evidence="14">
    <location>
        <begin position="470"/>
        <end position="542"/>
    </location>
</feature>
<keyword evidence="10" id="KW-0129">CBS domain</keyword>
<evidence type="ECO:0000259" key="13">
    <source>
        <dbReference type="PROSITE" id="PS50110"/>
    </source>
</evidence>
<feature type="modified residue" description="4-aspartylphosphate" evidence="9">
    <location>
        <position position="1830"/>
    </location>
</feature>
<dbReference type="FunFam" id="3.30.565.10:FF:000010">
    <property type="entry name" value="Sensor histidine kinase RcsC"/>
    <property type="match status" value="1"/>
</dbReference>
<feature type="domain" description="PAC" evidence="15">
    <location>
        <begin position="798"/>
        <end position="850"/>
    </location>
</feature>
<dbReference type="CDD" id="cd16922">
    <property type="entry name" value="HATPase_EvgS-ArcB-TorS-like"/>
    <property type="match status" value="1"/>
</dbReference>
<dbReference type="GO" id="GO:0006355">
    <property type="term" value="P:regulation of DNA-templated transcription"/>
    <property type="evidence" value="ECO:0007669"/>
    <property type="project" value="InterPro"/>
</dbReference>
<dbReference type="InterPro" id="IPR001789">
    <property type="entry name" value="Sig_transdc_resp-reg_receiver"/>
</dbReference>
<dbReference type="Pfam" id="PF08447">
    <property type="entry name" value="PAS_3"/>
    <property type="match status" value="3"/>
</dbReference>
<dbReference type="Gene3D" id="1.10.287.130">
    <property type="match status" value="1"/>
</dbReference>
<protein>
    <recommendedName>
        <fullName evidence="8">Circadian input-output histidine kinase CikA</fullName>
        <ecNumber evidence="3">2.7.13.3</ecNumber>
    </recommendedName>
</protein>
<dbReference type="EMBL" id="JAZBJZ010000016">
    <property type="protein sequence ID" value="MEE3716331.1"/>
    <property type="molecule type" value="Genomic_DNA"/>
</dbReference>
<dbReference type="SMART" id="SM00448">
    <property type="entry name" value="REC"/>
    <property type="match status" value="1"/>
</dbReference>
<evidence type="ECO:0000259" key="12">
    <source>
        <dbReference type="PROSITE" id="PS50109"/>
    </source>
</evidence>
<feature type="domain" description="Response regulatory" evidence="13">
    <location>
        <begin position="1781"/>
        <end position="1897"/>
    </location>
</feature>
<keyword evidence="18" id="KW-1185">Reference proteome</keyword>
<dbReference type="FunFam" id="1.10.287.130:FF:000145">
    <property type="entry name" value="Sensory transduction histidine kinase"/>
    <property type="match status" value="1"/>
</dbReference>
<evidence type="ECO:0000256" key="8">
    <source>
        <dbReference type="ARBA" id="ARBA00074306"/>
    </source>
</evidence>
<evidence type="ECO:0000256" key="2">
    <source>
        <dbReference type="ARBA" id="ARBA00006402"/>
    </source>
</evidence>
<dbReference type="PROSITE" id="PS50113">
    <property type="entry name" value="PAC"/>
    <property type="match status" value="6"/>
</dbReference>
<dbReference type="PANTHER" id="PTHR43304">
    <property type="entry name" value="PHYTOCHROME-LIKE PROTEIN CPH1"/>
    <property type="match status" value="1"/>
</dbReference>
<dbReference type="InterPro" id="IPR005467">
    <property type="entry name" value="His_kinase_dom"/>
</dbReference>
<dbReference type="InterPro" id="IPR003661">
    <property type="entry name" value="HisK_dim/P_dom"/>
</dbReference>
<evidence type="ECO:0000259" key="15">
    <source>
        <dbReference type="PROSITE" id="PS50113"/>
    </source>
</evidence>
<dbReference type="NCBIfam" id="TIGR00229">
    <property type="entry name" value="sensory_box"/>
    <property type="match status" value="8"/>
</dbReference>
<dbReference type="InterPro" id="IPR013655">
    <property type="entry name" value="PAS_fold_3"/>
</dbReference>
<feature type="domain" description="PAC" evidence="15">
    <location>
        <begin position="1052"/>
        <end position="1104"/>
    </location>
</feature>
<evidence type="ECO:0000313" key="17">
    <source>
        <dbReference type="EMBL" id="MEE3716331.1"/>
    </source>
</evidence>
<dbReference type="CDD" id="cd00082">
    <property type="entry name" value="HisKA"/>
    <property type="match status" value="1"/>
</dbReference>
<dbReference type="SUPFAM" id="SSF52172">
    <property type="entry name" value="CheY-like"/>
    <property type="match status" value="1"/>
</dbReference>
<dbReference type="InterPro" id="IPR001610">
    <property type="entry name" value="PAC"/>
</dbReference>
<feature type="domain" description="PAC" evidence="15">
    <location>
        <begin position="546"/>
        <end position="598"/>
    </location>
</feature>
<dbReference type="Proteomes" id="UP001333818">
    <property type="component" value="Unassembled WGS sequence"/>
</dbReference>
<feature type="domain" description="PAS" evidence="14">
    <location>
        <begin position="599"/>
        <end position="658"/>
    </location>
</feature>
<feature type="domain" description="PAC" evidence="15">
    <location>
        <begin position="1324"/>
        <end position="1374"/>
    </location>
</feature>
<dbReference type="SMART" id="SM00388">
    <property type="entry name" value="HisKA"/>
    <property type="match status" value="1"/>
</dbReference>
<evidence type="ECO:0000259" key="16">
    <source>
        <dbReference type="PROSITE" id="PS51371"/>
    </source>
</evidence>
<dbReference type="Pfam" id="PF00989">
    <property type="entry name" value="PAS"/>
    <property type="match status" value="2"/>
</dbReference>
<dbReference type="InterPro" id="IPR000014">
    <property type="entry name" value="PAS"/>
</dbReference>
<evidence type="ECO:0000256" key="5">
    <source>
        <dbReference type="ARBA" id="ARBA00022679"/>
    </source>
</evidence>
<dbReference type="PRINTS" id="PR00344">
    <property type="entry name" value="BCTRLSENSOR"/>
</dbReference>
<evidence type="ECO:0000256" key="7">
    <source>
        <dbReference type="ARBA" id="ARBA00023012"/>
    </source>
</evidence>
<dbReference type="EC" id="2.7.13.3" evidence="3"/>
<dbReference type="InterPro" id="IPR046342">
    <property type="entry name" value="CBS_dom_sf"/>
</dbReference>
<dbReference type="InterPro" id="IPR013767">
    <property type="entry name" value="PAS_fold"/>
</dbReference>
<dbReference type="Pfam" id="PF00571">
    <property type="entry name" value="CBS"/>
    <property type="match status" value="2"/>
</dbReference>
<proteinExistence type="inferred from homology"/>
<dbReference type="InterPro" id="IPR003594">
    <property type="entry name" value="HATPase_dom"/>
</dbReference>
<keyword evidence="6" id="KW-0418">Kinase</keyword>
<feature type="domain" description="PAS" evidence="14">
    <location>
        <begin position="1382"/>
        <end position="1452"/>
    </location>
</feature>
<evidence type="ECO:0000256" key="3">
    <source>
        <dbReference type="ARBA" id="ARBA00012438"/>
    </source>
</evidence>
<dbReference type="PROSITE" id="PS50109">
    <property type="entry name" value="HIS_KIN"/>
    <property type="match status" value="1"/>
</dbReference>
<evidence type="ECO:0000256" key="6">
    <source>
        <dbReference type="ARBA" id="ARBA00022777"/>
    </source>
</evidence>
<comment type="caution">
    <text evidence="17">The sequence shown here is derived from an EMBL/GenBank/DDBJ whole genome shotgun (WGS) entry which is preliminary data.</text>
</comment>
<keyword evidence="7" id="KW-0902">Two-component regulatory system</keyword>
<dbReference type="SUPFAM" id="SSF54631">
    <property type="entry name" value="CBS-domain pair"/>
    <property type="match status" value="1"/>
</dbReference>
<dbReference type="Gene3D" id="3.40.50.2300">
    <property type="match status" value="1"/>
</dbReference>
<evidence type="ECO:0000256" key="9">
    <source>
        <dbReference type="PROSITE-ProRule" id="PRU00169"/>
    </source>
</evidence>
<dbReference type="SMART" id="SM00387">
    <property type="entry name" value="HATPase_c"/>
    <property type="match status" value="1"/>
</dbReference>
<dbReference type="InterPro" id="IPR004358">
    <property type="entry name" value="Sig_transdc_His_kin-like_C"/>
</dbReference>
<dbReference type="SUPFAM" id="SSF55785">
    <property type="entry name" value="PYP-like sensor domain (PAS domain)"/>
    <property type="match status" value="9"/>
</dbReference>
<evidence type="ECO:0000256" key="10">
    <source>
        <dbReference type="PROSITE-ProRule" id="PRU00703"/>
    </source>
</evidence>
<feature type="domain" description="PAS" evidence="14">
    <location>
        <begin position="1260"/>
        <end position="1297"/>
    </location>
</feature>
<feature type="domain" description="PAS" evidence="14">
    <location>
        <begin position="726"/>
        <end position="796"/>
    </location>
</feature>
<evidence type="ECO:0000313" key="18">
    <source>
        <dbReference type="Proteomes" id="UP001333818"/>
    </source>
</evidence>
<dbReference type="CDD" id="cd04620">
    <property type="entry name" value="CBS_two-component_sensor_histidine_kinase_repeat1"/>
    <property type="match status" value="1"/>
</dbReference>
<dbReference type="InterPro" id="IPR011006">
    <property type="entry name" value="CheY-like_superfamily"/>
</dbReference>
<gene>
    <name evidence="17" type="ORF">V2H45_06200</name>
</gene>
<dbReference type="Pfam" id="PF13426">
    <property type="entry name" value="PAS_9"/>
    <property type="match status" value="1"/>
</dbReference>
<dbReference type="Pfam" id="PF00512">
    <property type="entry name" value="HisKA"/>
    <property type="match status" value="1"/>
</dbReference>
<feature type="domain" description="PAS" evidence="14">
    <location>
        <begin position="851"/>
        <end position="921"/>
    </location>
</feature>
<dbReference type="Pfam" id="PF08448">
    <property type="entry name" value="PAS_4"/>
    <property type="match status" value="2"/>
</dbReference>
<dbReference type="InterPro" id="IPR003018">
    <property type="entry name" value="GAF"/>
</dbReference>
<keyword evidence="4 9" id="KW-0597">Phosphoprotein</keyword>
<feature type="coiled-coil region" evidence="11">
    <location>
        <begin position="435"/>
        <end position="473"/>
    </location>
</feature>